<evidence type="ECO:0000256" key="6">
    <source>
        <dbReference type="SAM" id="Phobius"/>
    </source>
</evidence>
<sequence>MTRSPQMRRLAKWAAVVVLAITAVYFFGAVRHHFDSIPPIRWDAPAWAAMAATVFAMFLNLVLGGLMWMLLLRDQGVNLKPVVAFRMVGMAQIAKYLPGNVGHLVGQVTLASAAGVPVGVSVTAMLISTLWLLATGLCMGGAGLLLFLDTTAVLDVPVPSAPVMAALGALVALSPWIAVWLLNRLLPGLSRRLGNGQLIALPRFHTAVAVACGFILCFFVFGVMLKLQARYLFGVSEGDVLTLTLMFTSAWIAGYLLPGAPGGLGVREALVVALLGSVVGTGTAIGLSVTMRLATVLGDGLAFLVGLSLRWLSPADTTPTAPSAPRP</sequence>
<feature type="transmembrane region" description="Helical" evidence="6">
    <location>
        <begin position="160"/>
        <end position="183"/>
    </location>
</feature>
<gene>
    <name evidence="7" type="ORF">GCM10007935_12830</name>
</gene>
<feature type="transmembrane region" description="Helical" evidence="6">
    <location>
        <begin position="269"/>
        <end position="287"/>
    </location>
</feature>
<evidence type="ECO:0000256" key="2">
    <source>
        <dbReference type="ARBA" id="ARBA00022475"/>
    </source>
</evidence>
<name>A0ABQ6C2N8_9BURK</name>
<dbReference type="InterPro" id="IPR022791">
    <property type="entry name" value="L-PG_synthase/AglD"/>
</dbReference>
<organism evidence="7 8">
    <name type="scientific">Hydrogenophaga electricum</name>
    <dbReference type="NCBI Taxonomy" id="1230953"/>
    <lineage>
        <taxon>Bacteria</taxon>
        <taxon>Pseudomonadati</taxon>
        <taxon>Pseudomonadota</taxon>
        <taxon>Betaproteobacteria</taxon>
        <taxon>Burkholderiales</taxon>
        <taxon>Comamonadaceae</taxon>
        <taxon>Hydrogenophaga</taxon>
    </lineage>
</organism>
<accession>A0ABQ6C2N8</accession>
<feature type="transmembrane region" description="Helical" evidence="6">
    <location>
        <begin position="12"/>
        <end position="34"/>
    </location>
</feature>
<keyword evidence="8" id="KW-1185">Reference proteome</keyword>
<keyword evidence="5 6" id="KW-0472">Membrane</keyword>
<evidence type="ECO:0000256" key="3">
    <source>
        <dbReference type="ARBA" id="ARBA00022692"/>
    </source>
</evidence>
<reference evidence="8" key="1">
    <citation type="journal article" date="2019" name="Int. J. Syst. Evol. Microbiol.">
        <title>The Global Catalogue of Microorganisms (GCM) 10K type strain sequencing project: providing services to taxonomists for standard genome sequencing and annotation.</title>
        <authorList>
            <consortium name="The Broad Institute Genomics Platform"/>
            <consortium name="The Broad Institute Genome Sequencing Center for Infectious Disease"/>
            <person name="Wu L."/>
            <person name="Ma J."/>
        </authorList>
    </citation>
    <scope>NUCLEOTIDE SEQUENCE [LARGE SCALE GENOMIC DNA]</scope>
    <source>
        <strain evidence="8">NBRC 109341</strain>
    </source>
</reference>
<keyword evidence="4 6" id="KW-1133">Transmembrane helix</keyword>
<comment type="subcellular location">
    <subcellularLocation>
        <location evidence="1">Cell membrane</location>
        <topology evidence="1">Multi-pass membrane protein</topology>
    </subcellularLocation>
</comment>
<feature type="transmembrane region" description="Helical" evidence="6">
    <location>
        <begin position="204"/>
        <end position="225"/>
    </location>
</feature>
<dbReference type="RefSeq" id="WP_284307147.1">
    <property type="nucleotide sequence ID" value="NZ_BSPB01000007.1"/>
</dbReference>
<feature type="transmembrane region" description="Helical" evidence="6">
    <location>
        <begin position="240"/>
        <end position="257"/>
    </location>
</feature>
<feature type="transmembrane region" description="Helical" evidence="6">
    <location>
        <begin position="46"/>
        <end position="71"/>
    </location>
</feature>
<evidence type="ECO:0000313" key="7">
    <source>
        <dbReference type="EMBL" id="GLS13853.1"/>
    </source>
</evidence>
<evidence type="ECO:0000256" key="1">
    <source>
        <dbReference type="ARBA" id="ARBA00004651"/>
    </source>
</evidence>
<evidence type="ECO:0000313" key="8">
    <source>
        <dbReference type="Proteomes" id="UP001156903"/>
    </source>
</evidence>
<keyword evidence="3 6" id="KW-0812">Transmembrane</keyword>
<proteinExistence type="predicted"/>
<dbReference type="Proteomes" id="UP001156903">
    <property type="component" value="Unassembled WGS sequence"/>
</dbReference>
<dbReference type="Pfam" id="PF03706">
    <property type="entry name" value="LPG_synthase_TM"/>
    <property type="match status" value="1"/>
</dbReference>
<evidence type="ECO:0000256" key="4">
    <source>
        <dbReference type="ARBA" id="ARBA00022989"/>
    </source>
</evidence>
<comment type="caution">
    <text evidence="7">The sequence shown here is derived from an EMBL/GenBank/DDBJ whole genome shotgun (WGS) entry which is preliminary data.</text>
</comment>
<keyword evidence="2" id="KW-1003">Cell membrane</keyword>
<dbReference type="EMBL" id="BSPB01000007">
    <property type="protein sequence ID" value="GLS13853.1"/>
    <property type="molecule type" value="Genomic_DNA"/>
</dbReference>
<protein>
    <submittedName>
        <fullName evidence="7">Uncharacterized protein</fullName>
    </submittedName>
</protein>
<evidence type="ECO:0000256" key="5">
    <source>
        <dbReference type="ARBA" id="ARBA00023136"/>
    </source>
</evidence>
<feature type="transmembrane region" description="Helical" evidence="6">
    <location>
        <begin position="130"/>
        <end position="148"/>
    </location>
</feature>